<dbReference type="AlphaFoldDB" id="A0A0C3B9Y3"/>
<accession>A0A0C3B9Y3</accession>
<dbReference type="EMBL" id="KN824294">
    <property type="protein sequence ID" value="KIM28271.1"/>
    <property type="molecule type" value="Genomic_DNA"/>
</dbReference>
<keyword evidence="2" id="KW-1185">Reference proteome</keyword>
<organism evidence="1 2">
    <name type="scientific">Serendipita vermifera MAFF 305830</name>
    <dbReference type="NCBI Taxonomy" id="933852"/>
    <lineage>
        <taxon>Eukaryota</taxon>
        <taxon>Fungi</taxon>
        <taxon>Dikarya</taxon>
        <taxon>Basidiomycota</taxon>
        <taxon>Agaricomycotina</taxon>
        <taxon>Agaricomycetes</taxon>
        <taxon>Sebacinales</taxon>
        <taxon>Serendipitaceae</taxon>
        <taxon>Serendipita</taxon>
    </lineage>
</organism>
<protein>
    <submittedName>
        <fullName evidence="1">Uncharacterized protein</fullName>
    </submittedName>
</protein>
<name>A0A0C3B9Y3_SERVB</name>
<sequence>MERSLKGGVTAAPLTCTLEPQGTAFIPSLSLSQINDEYGRYLIKDHQLSRAVGPASIIRLGTTSPCRFRQQSTKT</sequence>
<dbReference type="HOGENOM" id="CLU_2672654_0_0_1"/>
<reference evidence="2" key="2">
    <citation type="submission" date="2015-01" db="EMBL/GenBank/DDBJ databases">
        <title>Evolutionary Origins and Diversification of the Mycorrhizal Mutualists.</title>
        <authorList>
            <consortium name="DOE Joint Genome Institute"/>
            <consortium name="Mycorrhizal Genomics Consortium"/>
            <person name="Kohler A."/>
            <person name="Kuo A."/>
            <person name="Nagy L.G."/>
            <person name="Floudas D."/>
            <person name="Copeland A."/>
            <person name="Barry K.W."/>
            <person name="Cichocki N."/>
            <person name="Veneault-Fourrey C."/>
            <person name="LaButti K."/>
            <person name="Lindquist E.A."/>
            <person name="Lipzen A."/>
            <person name="Lundell T."/>
            <person name="Morin E."/>
            <person name="Murat C."/>
            <person name="Riley R."/>
            <person name="Ohm R."/>
            <person name="Sun H."/>
            <person name="Tunlid A."/>
            <person name="Henrissat B."/>
            <person name="Grigoriev I.V."/>
            <person name="Hibbett D.S."/>
            <person name="Martin F."/>
        </authorList>
    </citation>
    <scope>NUCLEOTIDE SEQUENCE [LARGE SCALE GENOMIC DNA]</scope>
    <source>
        <strain evidence="2">MAFF 305830</strain>
    </source>
</reference>
<evidence type="ECO:0000313" key="1">
    <source>
        <dbReference type="EMBL" id="KIM28271.1"/>
    </source>
</evidence>
<reference evidence="1 2" key="1">
    <citation type="submission" date="2014-04" db="EMBL/GenBank/DDBJ databases">
        <authorList>
            <consortium name="DOE Joint Genome Institute"/>
            <person name="Kuo A."/>
            <person name="Zuccaro A."/>
            <person name="Kohler A."/>
            <person name="Nagy L.G."/>
            <person name="Floudas D."/>
            <person name="Copeland A."/>
            <person name="Barry K.W."/>
            <person name="Cichocki N."/>
            <person name="Veneault-Fourrey C."/>
            <person name="LaButti K."/>
            <person name="Lindquist E.A."/>
            <person name="Lipzen A."/>
            <person name="Lundell T."/>
            <person name="Morin E."/>
            <person name="Murat C."/>
            <person name="Sun H."/>
            <person name="Tunlid A."/>
            <person name="Henrissat B."/>
            <person name="Grigoriev I.V."/>
            <person name="Hibbett D.S."/>
            <person name="Martin F."/>
            <person name="Nordberg H.P."/>
            <person name="Cantor M.N."/>
            <person name="Hua S.X."/>
        </authorList>
    </citation>
    <scope>NUCLEOTIDE SEQUENCE [LARGE SCALE GENOMIC DNA]</scope>
    <source>
        <strain evidence="1 2">MAFF 305830</strain>
    </source>
</reference>
<gene>
    <name evidence="1" type="ORF">M408DRAFT_329609</name>
</gene>
<dbReference type="Proteomes" id="UP000054097">
    <property type="component" value="Unassembled WGS sequence"/>
</dbReference>
<proteinExistence type="predicted"/>
<evidence type="ECO:0000313" key="2">
    <source>
        <dbReference type="Proteomes" id="UP000054097"/>
    </source>
</evidence>